<keyword evidence="2" id="KW-1185">Reference proteome</keyword>
<accession>A0A9P6EJ04</accession>
<gene>
    <name evidence="1" type="ORF">CPB83DRAFT_893366</name>
</gene>
<dbReference type="AlphaFoldDB" id="A0A9P6EJ04"/>
<evidence type="ECO:0000313" key="1">
    <source>
        <dbReference type="EMBL" id="KAF9529554.1"/>
    </source>
</evidence>
<protein>
    <submittedName>
        <fullName evidence="1">Uncharacterized protein</fullName>
    </submittedName>
</protein>
<dbReference type="Proteomes" id="UP000807306">
    <property type="component" value="Unassembled WGS sequence"/>
</dbReference>
<dbReference type="EMBL" id="MU157845">
    <property type="protein sequence ID" value="KAF9529554.1"/>
    <property type="molecule type" value="Genomic_DNA"/>
</dbReference>
<reference evidence="1" key="1">
    <citation type="submission" date="2020-11" db="EMBL/GenBank/DDBJ databases">
        <authorList>
            <consortium name="DOE Joint Genome Institute"/>
            <person name="Ahrendt S."/>
            <person name="Riley R."/>
            <person name="Andreopoulos W."/>
            <person name="Labutti K."/>
            <person name="Pangilinan J."/>
            <person name="Ruiz-Duenas F.J."/>
            <person name="Barrasa J.M."/>
            <person name="Sanchez-Garcia M."/>
            <person name="Camarero S."/>
            <person name="Miyauchi S."/>
            <person name="Serrano A."/>
            <person name="Linde D."/>
            <person name="Babiker R."/>
            <person name="Drula E."/>
            <person name="Ayuso-Fernandez I."/>
            <person name="Pacheco R."/>
            <person name="Padilla G."/>
            <person name="Ferreira P."/>
            <person name="Barriuso J."/>
            <person name="Kellner H."/>
            <person name="Castanera R."/>
            <person name="Alfaro M."/>
            <person name="Ramirez L."/>
            <person name="Pisabarro A.G."/>
            <person name="Kuo A."/>
            <person name="Tritt A."/>
            <person name="Lipzen A."/>
            <person name="He G."/>
            <person name="Yan M."/>
            <person name="Ng V."/>
            <person name="Cullen D."/>
            <person name="Martin F."/>
            <person name="Rosso M.-N."/>
            <person name="Henrissat B."/>
            <person name="Hibbett D."/>
            <person name="Martinez A.T."/>
            <person name="Grigoriev I.V."/>
        </authorList>
    </citation>
    <scope>NUCLEOTIDE SEQUENCE</scope>
    <source>
        <strain evidence="1">CBS 506.95</strain>
    </source>
</reference>
<sequence>MPVHCTCRLPKPLIAPLPLNAASYVTSPTSPPRAYAEVDTQHVQQARNLRALNTSATMPSSEAPHTSRHSSLPTPHRCLLILSSTCVFVATTRFYDAPCPNYVGNMALRTTRSLLAQACASILPSSIFRTSAYNRKSVMRFRTQLSQSVGGTVLGASGVSISSAPQRHAWRSRYLKFQNYPNIPIHCVPCHGLILDITSSSRNTEADTLDTLFRVTPYSRSLKASIQQSGARTLSKANSNAGEIGSLKVRWCSILET</sequence>
<organism evidence="1 2">
    <name type="scientific">Crepidotus variabilis</name>
    <dbReference type="NCBI Taxonomy" id="179855"/>
    <lineage>
        <taxon>Eukaryota</taxon>
        <taxon>Fungi</taxon>
        <taxon>Dikarya</taxon>
        <taxon>Basidiomycota</taxon>
        <taxon>Agaricomycotina</taxon>
        <taxon>Agaricomycetes</taxon>
        <taxon>Agaricomycetidae</taxon>
        <taxon>Agaricales</taxon>
        <taxon>Agaricineae</taxon>
        <taxon>Crepidotaceae</taxon>
        <taxon>Crepidotus</taxon>
    </lineage>
</organism>
<proteinExistence type="predicted"/>
<name>A0A9P6EJ04_9AGAR</name>
<comment type="caution">
    <text evidence="1">The sequence shown here is derived from an EMBL/GenBank/DDBJ whole genome shotgun (WGS) entry which is preliminary data.</text>
</comment>
<evidence type="ECO:0000313" key="2">
    <source>
        <dbReference type="Proteomes" id="UP000807306"/>
    </source>
</evidence>